<name>A0A0H5QQL2_9EUKA</name>
<dbReference type="AlphaFoldDB" id="A0A0H5QQL2"/>
<sequence length="102" mass="10997">YFPFFSSSSSSCESKGGTLISPQSTSIHRSSFELRRFQNSPATWRLILGASSQIFSGSELRSGTRKPVNSLFGTVLHSPLSLSQPCSQSQQHTVVSLIGGNC</sequence>
<feature type="non-terminal residue" evidence="1">
    <location>
        <position position="1"/>
    </location>
</feature>
<reference evidence="1" key="1">
    <citation type="submission" date="2015-04" db="EMBL/GenBank/DDBJ databases">
        <title>The genome sequence of the plant pathogenic Rhizarian Plasmodiophora brassicae reveals insights in its biotrophic life cycle and the origin of chitin synthesis.</title>
        <authorList>
            <person name="Schwelm A."/>
            <person name="Fogelqvist J."/>
            <person name="Knaust A."/>
            <person name="Julke S."/>
            <person name="Lilja T."/>
            <person name="Dhandapani V."/>
            <person name="Bonilla-Rosso G."/>
            <person name="Karlsson M."/>
            <person name="Shevchenko A."/>
            <person name="Choi S.R."/>
            <person name="Kim H.G."/>
            <person name="Park J.Y."/>
            <person name="Lim Y.P."/>
            <person name="Ludwig-Muller J."/>
            <person name="Dixelius C."/>
        </authorList>
    </citation>
    <scope>NUCLEOTIDE SEQUENCE</scope>
    <source>
        <tissue evidence="1">Potato root galls</tissue>
    </source>
</reference>
<protein>
    <submittedName>
        <fullName evidence="1">Uncharacterized protein</fullName>
    </submittedName>
</protein>
<dbReference type="EMBL" id="HACM01003876">
    <property type="protein sequence ID" value="CRZ04318.1"/>
    <property type="molecule type" value="Transcribed_RNA"/>
</dbReference>
<evidence type="ECO:0000313" key="1">
    <source>
        <dbReference type="EMBL" id="CRZ04318.1"/>
    </source>
</evidence>
<proteinExistence type="predicted"/>
<organism evidence="1">
    <name type="scientific">Spongospora subterranea</name>
    <dbReference type="NCBI Taxonomy" id="70186"/>
    <lineage>
        <taxon>Eukaryota</taxon>
        <taxon>Sar</taxon>
        <taxon>Rhizaria</taxon>
        <taxon>Endomyxa</taxon>
        <taxon>Phytomyxea</taxon>
        <taxon>Plasmodiophorida</taxon>
        <taxon>Plasmodiophoridae</taxon>
        <taxon>Spongospora</taxon>
    </lineage>
</organism>
<accession>A0A0H5QQL2</accession>